<name>A0AAD5KXE5_9CRUS</name>
<dbReference type="Pfam" id="PF00431">
    <property type="entry name" value="CUB"/>
    <property type="match status" value="2"/>
</dbReference>
<dbReference type="SMART" id="SM00042">
    <property type="entry name" value="CUB"/>
    <property type="match status" value="2"/>
</dbReference>
<dbReference type="Gene3D" id="2.60.120.290">
    <property type="entry name" value="Spermadhesin, CUB domain"/>
    <property type="match status" value="2"/>
</dbReference>
<dbReference type="EMBL" id="WJBH02000003">
    <property type="protein sequence ID" value="KAI9562182.1"/>
    <property type="molecule type" value="Genomic_DNA"/>
</dbReference>
<keyword evidence="5" id="KW-1185">Reference proteome</keyword>
<dbReference type="AlphaFoldDB" id="A0AAD5KXE5"/>
<dbReference type="InterPro" id="IPR000859">
    <property type="entry name" value="CUB_dom"/>
</dbReference>
<evidence type="ECO:0000259" key="3">
    <source>
        <dbReference type="PROSITE" id="PS01180"/>
    </source>
</evidence>
<accession>A0AAD5KXE5</accession>
<dbReference type="InterPro" id="IPR035914">
    <property type="entry name" value="Sperma_CUB_dom_sf"/>
</dbReference>
<gene>
    <name evidence="4" type="ORF">GHT06_013147</name>
</gene>
<protein>
    <recommendedName>
        <fullName evidence="3">CUB domain-containing protein</fullName>
    </recommendedName>
</protein>
<sequence>MRVDQNSASKMDRSRVSRHMLKVITVVVIAAVGCLANDPALDKSSDGPPSCPQEMCVFLFDRLEEQSIRLRNIEDALLRAVSILASAEHQEFSATSAALKSDPLLNSLLTADAYDSVDPVILLSDQVSNSLESPVKDRKKRQIEKQQLSPKERLAEALKWTKKSISSTMRIPTAVTMELLAGFKTPPPVVELEQSADLQHADAADTIISRSATGRAIDMNTNRRATDAVVVSTTSRSTTPPTLTMPTTANLRATSLPILLTTATDISTSTARTTPTTVLPDMEQPATQRFVSEAVNDLQGAIKCMLAQLGGSNISEPAGIALDPQAILNENGTLSVQFELKSCQKYWQAVWIRISLRNEFMILRSTKSSKQQDSHLTLRIPKECLKKSGNVFSFNLPSTSKGPCSFPMAGLTECKVYTIEIIPIYLTLLGQPSVVDITVPPQLTGNSTDLVSLEQVFTSTSTHALALKWKVRSEDCAQLMTSVNLRIYEDESDSVLRSLIVPSDCIGNAYQNSFSTTISFFGNELNSCRSIVWEPLDMCRKYRLEVEPEYAYLWKGSSSSLEIFTSGADGSNCCHMLTSAFGTLRSGNHDGNYNGCTWLIVVEKNATIWLTFNETAIESHYRIKVYDGPYSTSPLLVEHSGYQPPQSMRSRSNKLFIQLVPQYVQNYNNGYGKQFTAHYISVKNTGTPFVAGCGGYLINTGRIFKPAYPPIEKSTAECKWYIESAETANSMLITSASGGIVPFPIIVYDGWSENGTLLYNGSSRASIYSYGKKALVKFPAWNSVEREREYSWNIYSMSPTEVCSDNLTSPSDTFSSHKDNIGWYSSFMDCRWTIRVDNSSLIRLTFVYFDIRRDHDFVAIYDGPSHNSSLLIELSGRKSKPVSFTSSSNQLLVRFTTNADINDMVKHKGFLAFYSTVPCDAEEHNISDTMKNVQAEPSGEVDSVNQHKLPIAPTIEVWPTFSTISSTSSTQLASVGTRPGRW</sequence>
<comment type="caution">
    <text evidence="2">Lacks conserved residue(s) required for the propagation of feature annotation.</text>
</comment>
<feature type="disulfide bond" evidence="2">
    <location>
        <begin position="803"/>
        <end position="830"/>
    </location>
</feature>
<feature type="domain" description="CUB" evidence="3">
    <location>
        <begin position="803"/>
        <end position="917"/>
    </location>
</feature>
<comment type="caution">
    <text evidence="4">The sequence shown here is derived from an EMBL/GenBank/DDBJ whole genome shotgun (WGS) entry which is preliminary data.</text>
</comment>
<feature type="domain" description="CUB" evidence="3">
    <location>
        <begin position="573"/>
        <end position="682"/>
    </location>
</feature>
<evidence type="ECO:0000256" key="2">
    <source>
        <dbReference type="PROSITE-ProRule" id="PRU00059"/>
    </source>
</evidence>
<dbReference type="CDD" id="cd00041">
    <property type="entry name" value="CUB"/>
    <property type="match status" value="2"/>
</dbReference>
<dbReference type="SUPFAM" id="SSF49854">
    <property type="entry name" value="Spermadhesin, CUB domain"/>
    <property type="match status" value="2"/>
</dbReference>
<dbReference type="PANTHER" id="PTHR46908">
    <property type="entry name" value="CUBILIN-LIKE PROTEIN"/>
    <property type="match status" value="1"/>
</dbReference>
<keyword evidence="1 2" id="KW-1015">Disulfide bond</keyword>
<reference evidence="4 5" key="1">
    <citation type="submission" date="2022-05" db="EMBL/GenBank/DDBJ databases">
        <title>A multi-omics perspective on studying reproductive biology in Daphnia sinensis.</title>
        <authorList>
            <person name="Jia J."/>
        </authorList>
    </citation>
    <scope>NUCLEOTIDE SEQUENCE [LARGE SCALE GENOMIC DNA]</scope>
    <source>
        <strain evidence="4 5">WSL</strain>
    </source>
</reference>
<evidence type="ECO:0000313" key="4">
    <source>
        <dbReference type="EMBL" id="KAI9562182.1"/>
    </source>
</evidence>
<dbReference type="InterPro" id="IPR052129">
    <property type="entry name" value="Spermadhesin-Link_domain"/>
</dbReference>
<evidence type="ECO:0000256" key="1">
    <source>
        <dbReference type="ARBA" id="ARBA00023157"/>
    </source>
</evidence>
<dbReference type="Proteomes" id="UP000820818">
    <property type="component" value="Linkage Group LG3"/>
</dbReference>
<dbReference type="PANTHER" id="PTHR46908:SF4">
    <property type="entry name" value="TUMOR NECROSIS FACTOR-INDUCIBLE GENE 6 PROTEIN"/>
    <property type="match status" value="1"/>
</dbReference>
<organism evidence="4 5">
    <name type="scientific">Daphnia sinensis</name>
    <dbReference type="NCBI Taxonomy" id="1820382"/>
    <lineage>
        <taxon>Eukaryota</taxon>
        <taxon>Metazoa</taxon>
        <taxon>Ecdysozoa</taxon>
        <taxon>Arthropoda</taxon>
        <taxon>Crustacea</taxon>
        <taxon>Branchiopoda</taxon>
        <taxon>Diplostraca</taxon>
        <taxon>Cladocera</taxon>
        <taxon>Anomopoda</taxon>
        <taxon>Daphniidae</taxon>
        <taxon>Daphnia</taxon>
        <taxon>Daphnia similis group</taxon>
    </lineage>
</organism>
<dbReference type="PROSITE" id="PS01180">
    <property type="entry name" value="CUB"/>
    <property type="match status" value="2"/>
</dbReference>
<proteinExistence type="predicted"/>
<evidence type="ECO:0000313" key="5">
    <source>
        <dbReference type="Proteomes" id="UP000820818"/>
    </source>
</evidence>
<dbReference type="PROSITE" id="PS51257">
    <property type="entry name" value="PROKAR_LIPOPROTEIN"/>
    <property type="match status" value="1"/>
</dbReference>